<dbReference type="PROSITE" id="PS50911">
    <property type="entry name" value="CHAP"/>
    <property type="match status" value="1"/>
</dbReference>
<evidence type="ECO:0000313" key="4">
    <source>
        <dbReference type="Proteomes" id="UP001595872"/>
    </source>
</evidence>
<dbReference type="Proteomes" id="UP001595872">
    <property type="component" value="Unassembled WGS sequence"/>
</dbReference>
<evidence type="ECO:0000259" key="2">
    <source>
        <dbReference type="PROSITE" id="PS50911"/>
    </source>
</evidence>
<name>A0ABV9UCZ5_9ACTN</name>
<keyword evidence="1" id="KW-0732">Signal</keyword>
<dbReference type="Gene3D" id="3.90.1720.10">
    <property type="entry name" value="endopeptidase domain like (from Nostoc punctiforme)"/>
    <property type="match status" value="1"/>
</dbReference>
<evidence type="ECO:0000256" key="1">
    <source>
        <dbReference type="SAM" id="SignalP"/>
    </source>
</evidence>
<keyword evidence="4" id="KW-1185">Reference proteome</keyword>
<dbReference type="SUPFAM" id="SSF54001">
    <property type="entry name" value="Cysteine proteinases"/>
    <property type="match status" value="1"/>
</dbReference>
<dbReference type="InterPro" id="IPR038765">
    <property type="entry name" value="Papain-like_cys_pep_sf"/>
</dbReference>
<evidence type="ECO:0000313" key="3">
    <source>
        <dbReference type="EMBL" id="MFC4913736.1"/>
    </source>
</evidence>
<dbReference type="InterPro" id="IPR007921">
    <property type="entry name" value="CHAP_dom"/>
</dbReference>
<gene>
    <name evidence="3" type="ORF">ACFPCY_41065</name>
</gene>
<accession>A0ABV9UCZ5</accession>
<dbReference type="EMBL" id="JBHSIT010000019">
    <property type="protein sequence ID" value="MFC4913736.1"/>
    <property type="molecule type" value="Genomic_DNA"/>
</dbReference>
<protein>
    <submittedName>
        <fullName evidence="3">CHAP domain-containing protein</fullName>
    </submittedName>
</protein>
<sequence>MKMLSKGLAAAAAVAALGGGVIATAGPASAAARDGKCDNGEFCLYYNSGEKGSLSDFTGSVSNYGAKQPGCYDFKGAGAGKGKCVKNSAASAWNRSKKTVRIYFNSNYGGRYQDFKPGAKGNLNAGLKNQNASHLFLGSGGGGGQTPRNDYDHNARGFAQNNCTAFAAWRIASRLGVRNFNNHWKTTWGNAGMWDNAARRVGIKVDKTPKVGAIAVNDVHKVGHVAYVNKVYADGSFDVEEYNWNNPLHYGTRTHLRVSNAQASFQWMLHF</sequence>
<dbReference type="Gene3D" id="2.60.20.10">
    <property type="entry name" value="Crystallins"/>
    <property type="match status" value="1"/>
</dbReference>
<dbReference type="Pfam" id="PF05257">
    <property type="entry name" value="CHAP"/>
    <property type="match status" value="1"/>
</dbReference>
<organism evidence="3 4">
    <name type="scientific">Actinomadura gamaensis</name>
    <dbReference type="NCBI Taxonomy" id="1763541"/>
    <lineage>
        <taxon>Bacteria</taxon>
        <taxon>Bacillati</taxon>
        <taxon>Actinomycetota</taxon>
        <taxon>Actinomycetes</taxon>
        <taxon>Streptosporangiales</taxon>
        <taxon>Thermomonosporaceae</taxon>
        <taxon>Actinomadura</taxon>
    </lineage>
</organism>
<dbReference type="RefSeq" id="WP_378264939.1">
    <property type="nucleotide sequence ID" value="NZ_JBHSIT010000019.1"/>
</dbReference>
<feature type="domain" description="Peptidase C51" evidence="2">
    <location>
        <begin position="138"/>
        <end position="270"/>
    </location>
</feature>
<feature type="chain" id="PRO_5046163742" evidence="1">
    <location>
        <begin position="31"/>
        <end position="271"/>
    </location>
</feature>
<comment type="caution">
    <text evidence="3">The sequence shown here is derived from an EMBL/GenBank/DDBJ whole genome shotgun (WGS) entry which is preliminary data.</text>
</comment>
<proteinExistence type="predicted"/>
<dbReference type="Pfam" id="PF03995">
    <property type="entry name" value="Inhibitor_I36"/>
    <property type="match status" value="1"/>
</dbReference>
<reference evidence="4" key="1">
    <citation type="journal article" date="2019" name="Int. J. Syst. Evol. Microbiol.">
        <title>The Global Catalogue of Microorganisms (GCM) 10K type strain sequencing project: providing services to taxonomists for standard genome sequencing and annotation.</title>
        <authorList>
            <consortium name="The Broad Institute Genomics Platform"/>
            <consortium name="The Broad Institute Genome Sequencing Center for Infectious Disease"/>
            <person name="Wu L."/>
            <person name="Ma J."/>
        </authorList>
    </citation>
    <scope>NUCLEOTIDE SEQUENCE [LARGE SCALE GENOMIC DNA]</scope>
    <source>
        <strain evidence="4">KLKA75</strain>
    </source>
</reference>
<feature type="signal peptide" evidence="1">
    <location>
        <begin position="1"/>
        <end position="30"/>
    </location>
</feature>